<keyword evidence="2" id="KW-0812">Transmembrane</keyword>
<proteinExistence type="predicted"/>
<gene>
    <name evidence="3" type="ORF">A4G28_00515</name>
</gene>
<reference evidence="4" key="1">
    <citation type="submission" date="2016-04" db="EMBL/GenBank/DDBJ databases">
        <authorList>
            <person name="Strapagiel D."/>
            <person name="Borowka P."/>
            <person name="Marciniak B."/>
            <person name="Bakula Z."/>
            <person name="Van Ingen J."/>
            <person name="Safianowska A."/>
            <person name="Dziadek J."/>
            <person name="Jagielski T."/>
        </authorList>
    </citation>
    <scope>NUCLEOTIDE SEQUENCE [LARGE SCALE GENOMIC DNA]</scope>
    <source>
        <strain evidence="4">1010001458</strain>
    </source>
</reference>
<keyword evidence="2" id="KW-1133">Transmembrane helix</keyword>
<organism evidence="3 4">
    <name type="scientific">Mycobacterium ostraviense</name>
    <dbReference type="NCBI Taxonomy" id="2738409"/>
    <lineage>
        <taxon>Bacteria</taxon>
        <taxon>Bacillati</taxon>
        <taxon>Actinomycetota</taxon>
        <taxon>Actinomycetes</taxon>
        <taxon>Mycobacteriales</taxon>
        <taxon>Mycobacteriaceae</taxon>
        <taxon>Mycobacterium</taxon>
    </lineage>
</organism>
<dbReference type="AlphaFoldDB" id="A0A168F0B6"/>
<feature type="transmembrane region" description="Helical" evidence="2">
    <location>
        <begin position="83"/>
        <end position="102"/>
    </location>
</feature>
<protein>
    <submittedName>
        <fullName evidence="3">Uncharacterized protein</fullName>
    </submittedName>
</protein>
<keyword evidence="4" id="KW-1185">Reference proteome</keyword>
<dbReference type="Proteomes" id="UP000077342">
    <property type="component" value="Unassembled WGS sequence"/>
</dbReference>
<feature type="compositionally biased region" description="Basic and acidic residues" evidence="1">
    <location>
        <begin position="29"/>
        <end position="45"/>
    </location>
</feature>
<accession>A0A168F0B6</accession>
<dbReference type="EMBL" id="LWCI01000121">
    <property type="protein sequence ID" value="KZS60873.1"/>
    <property type="molecule type" value="Genomic_DNA"/>
</dbReference>
<sequence>MPRRYVRLCRRVSGGNQVLAVHRAQAGHETARDRRSVHRDQPGSRRRDRRRHPVGVFERALRRRAIVNICWPRTPEAPRYDNYVVLLMSGAIISLGILYMVFSPGLRQQRRPAR</sequence>
<keyword evidence="2" id="KW-0472">Membrane</keyword>
<evidence type="ECO:0000313" key="3">
    <source>
        <dbReference type="EMBL" id="KZS60873.1"/>
    </source>
</evidence>
<comment type="caution">
    <text evidence="3">The sequence shown here is derived from an EMBL/GenBank/DDBJ whole genome shotgun (WGS) entry which is preliminary data.</text>
</comment>
<evidence type="ECO:0000313" key="4">
    <source>
        <dbReference type="Proteomes" id="UP000077342"/>
    </source>
</evidence>
<name>A0A168F0B6_9MYCO</name>
<feature type="region of interest" description="Disordered" evidence="1">
    <location>
        <begin position="23"/>
        <end position="52"/>
    </location>
</feature>
<evidence type="ECO:0000256" key="2">
    <source>
        <dbReference type="SAM" id="Phobius"/>
    </source>
</evidence>
<evidence type="ECO:0000256" key="1">
    <source>
        <dbReference type="SAM" id="MobiDB-lite"/>
    </source>
</evidence>